<evidence type="ECO:0000313" key="3">
    <source>
        <dbReference type="EMBL" id="QHT74496.1"/>
    </source>
</evidence>
<dbReference type="PANTHER" id="PTHR43861">
    <property type="entry name" value="TRANS-ACONITATE 2-METHYLTRANSFERASE-RELATED"/>
    <property type="match status" value="1"/>
</dbReference>
<dbReference type="CDD" id="cd02440">
    <property type="entry name" value="AdoMet_MTases"/>
    <property type="match status" value="1"/>
</dbReference>
<evidence type="ECO:0000256" key="1">
    <source>
        <dbReference type="SAM" id="Phobius"/>
    </source>
</evidence>
<protein>
    <recommendedName>
        <fullName evidence="2">Methyltransferase type 11 domain-containing protein</fullName>
    </recommendedName>
</protein>
<reference evidence="3" key="1">
    <citation type="journal article" date="2020" name="Nature">
        <title>Giant virus diversity and host interactions through global metagenomics.</title>
        <authorList>
            <person name="Schulz F."/>
            <person name="Roux S."/>
            <person name="Paez-Espino D."/>
            <person name="Jungbluth S."/>
            <person name="Walsh D.A."/>
            <person name="Denef V.J."/>
            <person name="McMahon K.D."/>
            <person name="Konstantinidis K.T."/>
            <person name="Eloe-Fadrosh E.A."/>
            <person name="Kyrpides N.C."/>
            <person name="Woyke T."/>
        </authorList>
    </citation>
    <scope>NUCLEOTIDE SEQUENCE</scope>
    <source>
        <strain evidence="3">GVMAG-M-3300023179-59</strain>
    </source>
</reference>
<dbReference type="AlphaFoldDB" id="A0A6C0H2M8"/>
<keyword evidence="1" id="KW-0812">Transmembrane</keyword>
<organism evidence="3">
    <name type="scientific">viral metagenome</name>
    <dbReference type="NCBI Taxonomy" id="1070528"/>
    <lineage>
        <taxon>unclassified sequences</taxon>
        <taxon>metagenomes</taxon>
        <taxon>organismal metagenomes</taxon>
    </lineage>
</organism>
<accession>A0A6C0H2M8</accession>
<dbReference type="GO" id="GO:0008757">
    <property type="term" value="F:S-adenosylmethionine-dependent methyltransferase activity"/>
    <property type="evidence" value="ECO:0007669"/>
    <property type="project" value="InterPro"/>
</dbReference>
<name>A0A6C0H2M8_9ZZZZ</name>
<dbReference type="InterPro" id="IPR013216">
    <property type="entry name" value="Methyltransf_11"/>
</dbReference>
<keyword evidence="1" id="KW-0472">Membrane</keyword>
<dbReference type="SUPFAM" id="SSF53335">
    <property type="entry name" value="S-adenosyl-L-methionine-dependent methyltransferases"/>
    <property type="match status" value="1"/>
</dbReference>
<dbReference type="Pfam" id="PF08241">
    <property type="entry name" value="Methyltransf_11"/>
    <property type="match status" value="1"/>
</dbReference>
<proteinExistence type="predicted"/>
<dbReference type="EMBL" id="MN739850">
    <property type="protein sequence ID" value="QHT74496.1"/>
    <property type="molecule type" value="Genomic_DNA"/>
</dbReference>
<dbReference type="InterPro" id="IPR029063">
    <property type="entry name" value="SAM-dependent_MTases_sf"/>
</dbReference>
<feature type="transmembrane region" description="Helical" evidence="1">
    <location>
        <begin position="16"/>
        <end position="35"/>
    </location>
</feature>
<keyword evidence="1" id="KW-1133">Transmembrane helix</keyword>
<feature type="domain" description="Methyltransferase type 11" evidence="2">
    <location>
        <begin position="102"/>
        <end position="195"/>
    </location>
</feature>
<sequence>MFSYIHAILNSENPKYIVLQLLFIMAIIYLVIKWYQTLVKPFITQEGFHQNEAYIIKRNQDIYDDFYTEVYDELHDTEQRCQKELIQIIKTTEPSTQNSVFLDVGSGTGYTVSQLREAGYRAYGIDKSNAMVEHSEKKYPEAEFKCGDVAEPMNFESATFTHVLCSHFTIYHIEDKKTFFQNCYHWMKPNGYLILHLADRAEFDATMPIDEKANAWKPLQRLYGIRTTETNVEFADYTYKATYKFPSSNSAAAASAAAASATAATATAAYVVLTETFTDKQTQHIRQNEYTMSMESIDTILECAKKNGFLIHAKYESTKYGGKDKHQYMYILERPL</sequence>
<evidence type="ECO:0000259" key="2">
    <source>
        <dbReference type="Pfam" id="PF08241"/>
    </source>
</evidence>
<dbReference type="Gene3D" id="3.40.50.150">
    <property type="entry name" value="Vaccinia Virus protein VP39"/>
    <property type="match status" value="1"/>
</dbReference>